<dbReference type="InterPro" id="IPR045864">
    <property type="entry name" value="aa-tRNA-synth_II/BPL/LPL"/>
</dbReference>
<name>A0A1T2KSQ9_9GAMM</name>
<evidence type="ECO:0000256" key="2">
    <source>
        <dbReference type="ARBA" id="ARBA00004667"/>
    </source>
</evidence>
<feature type="binding site" evidence="9">
    <location>
        <position position="126"/>
    </location>
    <ligand>
        <name>L-histidine</name>
        <dbReference type="ChEBI" id="CHEBI:57595"/>
    </ligand>
</feature>
<comment type="subunit">
    <text evidence="4 8">Heteromultimer composed of HisG and HisZ subunits.</text>
</comment>
<organism evidence="11 12">
    <name type="scientific">Solemya velesiana gill symbiont</name>
    <dbReference type="NCBI Taxonomy" id="1918948"/>
    <lineage>
        <taxon>Bacteria</taxon>
        <taxon>Pseudomonadati</taxon>
        <taxon>Pseudomonadota</taxon>
        <taxon>Gammaproteobacteria</taxon>
        <taxon>sulfur-oxidizing symbionts</taxon>
    </lineage>
</organism>
<accession>A0A1T2KSQ9</accession>
<comment type="miscellaneous">
    <text evidence="8">This function is generally fulfilled by the C-terminal part of HisG, which is missing in some bacteria such as this one.</text>
</comment>
<keyword evidence="6 8" id="KW-0963">Cytoplasm</keyword>
<dbReference type="NCBIfam" id="TIGR00443">
    <property type="entry name" value="hisZ_biosyn_reg"/>
    <property type="match status" value="1"/>
</dbReference>
<evidence type="ECO:0000256" key="7">
    <source>
        <dbReference type="ARBA" id="ARBA00025246"/>
    </source>
</evidence>
<dbReference type="RefSeq" id="WP_078487981.1">
    <property type="nucleotide sequence ID" value="NZ_MPRJ01000080.1"/>
</dbReference>
<dbReference type="Gene3D" id="3.30.930.10">
    <property type="entry name" value="Bira Bifunctional Protein, Domain 2"/>
    <property type="match status" value="1"/>
</dbReference>
<dbReference type="NCBIfam" id="NF009086">
    <property type="entry name" value="PRK12421.1"/>
    <property type="match status" value="1"/>
</dbReference>
<keyword evidence="8" id="KW-0368">Histidine biosynthesis</keyword>
<keyword evidence="11" id="KW-0808">Transferase</keyword>
<dbReference type="OrthoDB" id="9769617at2"/>
<dbReference type="InterPro" id="IPR041715">
    <property type="entry name" value="HisRS-like_core"/>
</dbReference>
<evidence type="ECO:0000256" key="9">
    <source>
        <dbReference type="PIRSR" id="PIRSR001549-1"/>
    </source>
</evidence>
<proteinExistence type="inferred from homology"/>
<dbReference type="UniPathway" id="UPA00031">
    <property type="reaction ID" value="UER00006"/>
</dbReference>
<evidence type="ECO:0000256" key="6">
    <source>
        <dbReference type="ARBA" id="ARBA00022490"/>
    </source>
</evidence>
<gene>
    <name evidence="8" type="primary">hisZ</name>
    <name evidence="11" type="ORF">BOW51_10610</name>
</gene>
<dbReference type="PIRSF" id="PIRSF001549">
    <property type="entry name" value="His-tRNA_synth"/>
    <property type="match status" value="1"/>
</dbReference>
<comment type="pathway">
    <text evidence="2 8">Amino-acid biosynthesis; L-histidine biosynthesis; L-histidine from 5-phospho-alpha-D-ribose 1-diphosphate: step 1/9.</text>
</comment>
<evidence type="ECO:0000256" key="3">
    <source>
        <dbReference type="ARBA" id="ARBA00005539"/>
    </source>
</evidence>
<feature type="binding site" evidence="9">
    <location>
        <begin position="83"/>
        <end position="85"/>
    </location>
    <ligand>
        <name>L-histidine</name>
        <dbReference type="ChEBI" id="CHEBI:57595"/>
    </ligand>
</feature>
<sequence length="394" mass="43049">MMDNKHWLLPEGIDEVLPPNANALEHLRRKMLDLYSSWGYELVFPPFIEYLESLLTGTGGDLDIQTFKLTDQITGRTMGIRADITPQVARIDAHQLRRDCPTRLCYLGTVLNTRPDGFAGSRSPLQIGAELYGHAGVESDLEILCLMLETMECAGVEDVYLDLGHVGIFRGLAEQAGLDSSQELALFDALQRKAVPEIEGLVESFGIDAAVGEMLCALAELSGDDALEQGRERLKAASSPVLEAIAELERLAGKLAERRPDVPVHFDLSELRGYHYHTGVVFAAFAPGLGQELARGGRYDEIGKVFGRARPARGFSADLKMLYRLSGTVDQNSETGIYAPACDEPELMQKIKELRAQGRRVVCALPGQTGDAQTMGCGEALEKQGEDWVVVAVS</sequence>
<protein>
    <recommendedName>
        <fullName evidence="5 8">ATP phosphoribosyltransferase regulatory subunit</fullName>
    </recommendedName>
</protein>
<dbReference type="NCBIfam" id="NF008935">
    <property type="entry name" value="PRK12292.1-1"/>
    <property type="match status" value="1"/>
</dbReference>
<evidence type="ECO:0000256" key="8">
    <source>
        <dbReference type="HAMAP-Rule" id="MF_00125"/>
    </source>
</evidence>
<evidence type="ECO:0000259" key="10">
    <source>
        <dbReference type="Pfam" id="PF13393"/>
    </source>
</evidence>
<dbReference type="GO" id="GO:0004821">
    <property type="term" value="F:histidine-tRNA ligase activity"/>
    <property type="evidence" value="ECO:0007669"/>
    <property type="project" value="TreeGrafter"/>
</dbReference>
<feature type="binding site" evidence="9">
    <location>
        <position position="272"/>
    </location>
    <ligand>
        <name>L-histidine</name>
        <dbReference type="ChEBI" id="CHEBI:57595"/>
    </ligand>
</feature>
<dbReference type="PANTHER" id="PTHR43707:SF1">
    <property type="entry name" value="HISTIDINE--TRNA LIGASE, MITOCHONDRIAL-RELATED"/>
    <property type="match status" value="1"/>
</dbReference>
<dbReference type="AlphaFoldDB" id="A0A1T2KSQ9"/>
<evidence type="ECO:0000313" key="11">
    <source>
        <dbReference type="EMBL" id="OOZ35740.1"/>
    </source>
</evidence>
<dbReference type="InterPro" id="IPR004517">
    <property type="entry name" value="HisZ"/>
</dbReference>
<dbReference type="Proteomes" id="UP000190896">
    <property type="component" value="Unassembled WGS sequence"/>
</dbReference>
<dbReference type="Pfam" id="PF13393">
    <property type="entry name" value="tRNA-synt_His"/>
    <property type="match status" value="1"/>
</dbReference>
<keyword evidence="11" id="KW-0328">Glycosyltransferase</keyword>
<dbReference type="CDD" id="cd00773">
    <property type="entry name" value="HisRS-like_core"/>
    <property type="match status" value="1"/>
</dbReference>
<dbReference type="PANTHER" id="PTHR43707">
    <property type="entry name" value="HISTIDYL-TRNA SYNTHETASE"/>
    <property type="match status" value="1"/>
</dbReference>
<dbReference type="EMBL" id="MPRJ01000080">
    <property type="protein sequence ID" value="OOZ35740.1"/>
    <property type="molecule type" value="Genomic_DNA"/>
</dbReference>
<reference evidence="11 12" key="1">
    <citation type="submission" date="2016-11" db="EMBL/GenBank/DDBJ databases">
        <title>Mixed transmission modes and dynamic genome evolution in an obligate animal-bacterial symbiosis.</title>
        <authorList>
            <person name="Russell S.L."/>
            <person name="Corbett-Detig R.B."/>
            <person name="Cavanaugh C.M."/>
        </authorList>
    </citation>
    <scope>NUCLEOTIDE SEQUENCE [LARGE SCALE GENOMIC DNA]</scope>
    <source>
        <strain evidence="11">Se-Cadez</strain>
    </source>
</reference>
<evidence type="ECO:0000256" key="5">
    <source>
        <dbReference type="ARBA" id="ARBA00020397"/>
    </source>
</evidence>
<dbReference type="InterPro" id="IPR004516">
    <property type="entry name" value="HisRS/HisZ"/>
</dbReference>
<dbReference type="GO" id="GO:0000105">
    <property type="term" value="P:L-histidine biosynthetic process"/>
    <property type="evidence" value="ECO:0007669"/>
    <property type="project" value="UniProtKB-UniRule"/>
</dbReference>
<dbReference type="GO" id="GO:0016757">
    <property type="term" value="F:glycosyltransferase activity"/>
    <property type="evidence" value="ECO:0007669"/>
    <property type="project" value="UniProtKB-KW"/>
</dbReference>
<comment type="caution">
    <text evidence="11">The sequence shown here is derived from an EMBL/GenBank/DDBJ whole genome shotgun (WGS) entry which is preliminary data.</text>
</comment>
<dbReference type="GO" id="GO:0005737">
    <property type="term" value="C:cytoplasm"/>
    <property type="evidence" value="ECO:0007669"/>
    <property type="project" value="UniProtKB-SubCell"/>
</dbReference>
<evidence type="ECO:0000256" key="4">
    <source>
        <dbReference type="ARBA" id="ARBA00011496"/>
    </source>
</evidence>
<dbReference type="HAMAP" id="MF_00125">
    <property type="entry name" value="HisZ"/>
    <property type="match status" value="1"/>
</dbReference>
<comment type="similarity">
    <text evidence="3 8">Belongs to the class-II aminoacyl-tRNA synthetase family. HisZ subfamily.</text>
</comment>
<keyword evidence="8" id="KW-0028">Amino-acid biosynthesis</keyword>
<feature type="binding site" evidence="9">
    <location>
        <position position="130"/>
    </location>
    <ligand>
        <name>L-histidine</name>
        <dbReference type="ChEBI" id="CHEBI:57595"/>
    </ligand>
</feature>
<feature type="domain" description="Class II Histidinyl-tRNA synthetase (HisRS)-like catalytic core" evidence="10">
    <location>
        <begin position="12"/>
        <end position="322"/>
    </location>
</feature>
<keyword evidence="12" id="KW-1185">Reference proteome</keyword>
<comment type="function">
    <text evidence="7 8">Required for the first step of histidine biosynthesis. May allow the feedback regulation of ATP phosphoribosyltransferase activity by histidine.</text>
</comment>
<comment type="subcellular location">
    <subcellularLocation>
        <location evidence="1 8">Cytoplasm</location>
    </subcellularLocation>
</comment>
<evidence type="ECO:0000313" key="12">
    <source>
        <dbReference type="Proteomes" id="UP000190896"/>
    </source>
</evidence>
<evidence type="ECO:0000256" key="1">
    <source>
        <dbReference type="ARBA" id="ARBA00004496"/>
    </source>
</evidence>
<dbReference type="SUPFAM" id="SSF55681">
    <property type="entry name" value="Class II aaRS and biotin synthetases"/>
    <property type="match status" value="1"/>
</dbReference>
<dbReference type="GO" id="GO:0006427">
    <property type="term" value="P:histidyl-tRNA aminoacylation"/>
    <property type="evidence" value="ECO:0007669"/>
    <property type="project" value="TreeGrafter"/>
</dbReference>